<accession>A0AAV7N3T8</accession>
<evidence type="ECO:0000256" key="1">
    <source>
        <dbReference type="SAM" id="MobiDB-lite"/>
    </source>
</evidence>
<name>A0AAV7N3T8_PLEWA</name>
<proteinExistence type="predicted"/>
<gene>
    <name evidence="2" type="ORF">NDU88_006915</name>
</gene>
<reference evidence="2" key="1">
    <citation type="journal article" date="2022" name="bioRxiv">
        <title>Sequencing and chromosome-scale assembly of the giantPleurodeles waltlgenome.</title>
        <authorList>
            <person name="Brown T."/>
            <person name="Elewa A."/>
            <person name="Iarovenko S."/>
            <person name="Subramanian E."/>
            <person name="Araus A.J."/>
            <person name="Petzold A."/>
            <person name="Susuki M."/>
            <person name="Suzuki K.-i.T."/>
            <person name="Hayashi T."/>
            <person name="Toyoda A."/>
            <person name="Oliveira C."/>
            <person name="Osipova E."/>
            <person name="Leigh N.D."/>
            <person name="Simon A."/>
            <person name="Yun M.H."/>
        </authorList>
    </citation>
    <scope>NUCLEOTIDE SEQUENCE</scope>
    <source>
        <strain evidence="2">20211129_DDA</strain>
        <tissue evidence="2">Liver</tissue>
    </source>
</reference>
<sequence>MRARDPAACPSVGAGDPCGSAARRAAGARGRALRERSGVALTTEVPRLGRRGVPPVCLRPRGVAAAPERALLRRRVPRGTAQH</sequence>
<evidence type="ECO:0000313" key="2">
    <source>
        <dbReference type="EMBL" id="KAJ1109555.1"/>
    </source>
</evidence>
<feature type="region of interest" description="Disordered" evidence="1">
    <location>
        <begin position="1"/>
        <end position="21"/>
    </location>
</feature>
<dbReference type="Proteomes" id="UP001066276">
    <property type="component" value="Chromosome 9"/>
</dbReference>
<organism evidence="2 3">
    <name type="scientific">Pleurodeles waltl</name>
    <name type="common">Iberian ribbed newt</name>
    <dbReference type="NCBI Taxonomy" id="8319"/>
    <lineage>
        <taxon>Eukaryota</taxon>
        <taxon>Metazoa</taxon>
        <taxon>Chordata</taxon>
        <taxon>Craniata</taxon>
        <taxon>Vertebrata</taxon>
        <taxon>Euteleostomi</taxon>
        <taxon>Amphibia</taxon>
        <taxon>Batrachia</taxon>
        <taxon>Caudata</taxon>
        <taxon>Salamandroidea</taxon>
        <taxon>Salamandridae</taxon>
        <taxon>Pleurodelinae</taxon>
        <taxon>Pleurodeles</taxon>
    </lineage>
</organism>
<comment type="caution">
    <text evidence="2">The sequence shown here is derived from an EMBL/GenBank/DDBJ whole genome shotgun (WGS) entry which is preliminary data.</text>
</comment>
<dbReference type="EMBL" id="JANPWB010000013">
    <property type="protein sequence ID" value="KAJ1109555.1"/>
    <property type="molecule type" value="Genomic_DNA"/>
</dbReference>
<evidence type="ECO:0000313" key="3">
    <source>
        <dbReference type="Proteomes" id="UP001066276"/>
    </source>
</evidence>
<dbReference type="AlphaFoldDB" id="A0AAV7N3T8"/>
<protein>
    <submittedName>
        <fullName evidence="2">Uncharacterized protein</fullName>
    </submittedName>
</protein>
<keyword evidence="3" id="KW-1185">Reference proteome</keyword>